<dbReference type="GO" id="GO:0019825">
    <property type="term" value="F:oxygen binding"/>
    <property type="evidence" value="ECO:0007669"/>
    <property type="project" value="InterPro"/>
</dbReference>
<dbReference type="PROSITE" id="PS01033">
    <property type="entry name" value="GLOBIN"/>
    <property type="match status" value="1"/>
</dbReference>
<accession>A0A1Y5SZI4</accession>
<dbReference type="AlphaFoldDB" id="A0A1Y5SZI4"/>
<dbReference type="Proteomes" id="UP000193862">
    <property type="component" value="Unassembled WGS sequence"/>
</dbReference>
<dbReference type="OrthoDB" id="3213438at2"/>
<dbReference type="GO" id="GO:0071500">
    <property type="term" value="P:cellular response to nitrosative stress"/>
    <property type="evidence" value="ECO:0007669"/>
    <property type="project" value="TreeGrafter"/>
</dbReference>
<dbReference type="GO" id="GO:0046210">
    <property type="term" value="P:nitric oxide catabolic process"/>
    <property type="evidence" value="ECO:0007669"/>
    <property type="project" value="TreeGrafter"/>
</dbReference>
<keyword evidence="3" id="KW-0479">Metal-binding</keyword>
<evidence type="ECO:0000256" key="1">
    <source>
        <dbReference type="ARBA" id="ARBA00022617"/>
    </source>
</evidence>
<comment type="similarity">
    <text evidence="5">Belongs to the globin family.</text>
</comment>
<dbReference type="GO" id="GO:0008941">
    <property type="term" value="F:nitric oxide dioxygenase NAD(P)H activity"/>
    <property type="evidence" value="ECO:0007669"/>
    <property type="project" value="TreeGrafter"/>
</dbReference>
<dbReference type="InterPro" id="IPR000971">
    <property type="entry name" value="Globin"/>
</dbReference>
<proteinExistence type="inferred from homology"/>
<organism evidence="7 8">
    <name type="scientific">Aquimixticola soesokkakensis</name>
    <dbReference type="NCBI Taxonomy" id="1519096"/>
    <lineage>
        <taxon>Bacteria</taxon>
        <taxon>Pseudomonadati</taxon>
        <taxon>Pseudomonadota</taxon>
        <taxon>Alphaproteobacteria</taxon>
        <taxon>Rhodobacterales</taxon>
        <taxon>Paracoccaceae</taxon>
        <taxon>Aquimixticola</taxon>
    </lineage>
</organism>
<dbReference type="Gene3D" id="1.10.490.10">
    <property type="entry name" value="Globins"/>
    <property type="match status" value="1"/>
</dbReference>
<evidence type="ECO:0000256" key="5">
    <source>
        <dbReference type="RuleBase" id="RU000356"/>
    </source>
</evidence>
<dbReference type="GO" id="GO:0005344">
    <property type="term" value="F:oxygen carrier activity"/>
    <property type="evidence" value="ECO:0007669"/>
    <property type="project" value="UniProtKB-KW"/>
</dbReference>
<keyword evidence="2 5" id="KW-0561">Oxygen transport</keyword>
<dbReference type="GO" id="GO:0046872">
    <property type="term" value="F:metal ion binding"/>
    <property type="evidence" value="ECO:0007669"/>
    <property type="project" value="UniProtKB-KW"/>
</dbReference>
<sequence length="141" mass="15478">MLTADKTALVRTSFQAVFSTCPELLEEFYTRLFVVEPSVRQLFPKDISTQALKLEATMQLALSALEAPESLIEPLRQMGADHRAYGVSDGQYHIVCEVLMDTLAAHAGDTWTRDTSAAWGEVLSFISNTMIEGARIAPPSA</sequence>
<keyword evidence="4" id="KW-0408">Iron</keyword>
<reference evidence="7 8" key="1">
    <citation type="submission" date="2017-03" db="EMBL/GenBank/DDBJ databases">
        <authorList>
            <person name="Afonso C.L."/>
            <person name="Miller P.J."/>
            <person name="Scott M.A."/>
            <person name="Spackman E."/>
            <person name="Goraichik I."/>
            <person name="Dimitrov K.M."/>
            <person name="Suarez D.L."/>
            <person name="Swayne D.E."/>
        </authorList>
    </citation>
    <scope>NUCLEOTIDE SEQUENCE [LARGE SCALE GENOMIC DNA]</scope>
    <source>
        <strain evidence="7 8">CECT 8620</strain>
    </source>
</reference>
<dbReference type="EMBL" id="FWFS01000008">
    <property type="protein sequence ID" value="SLN52301.1"/>
    <property type="molecule type" value="Genomic_DNA"/>
</dbReference>
<dbReference type="InterPro" id="IPR012292">
    <property type="entry name" value="Globin/Proto"/>
</dbReference>
<protein>
    <submittedName>
        <fullName evidence="7">Bacterial hemoglobin</fullName>
    </submittedName>
</protein>
<evidence type="ECO:0000259" key="6">
    <source>
        <dbReference type="PROSITE" id="PS01033"/>
    </source>
</evidence>
<dbReference type="GO" id="GO:0071949">
    <property type="term" value="F:FAD binding"/>
    <property type="evidence" value="ECO:0007669"/>
    <property type="project" value="TreeGrafter"/>
</dbReference>
<gene>
    <name evidence="7" type="primary">vhb</name>
    <name evidence="7" type="ORF">AQS8620_02284</name>
</gene>
<dbReference type="InterPro" id="IPR009050">
    <property type="entry name" value="Globin-like_sf"/>
</dbReference>
<dbReference type="SUPFAM" id="SSF46458">
    <property type="entry name" value="Globin-like"/>
    <property type="match status" value="1"/>
</dbReference>
<evidence type="ECO:0000313" key="7">
    <source>
        <dbReference type="EMBL" id="SLN52301.1"/>
    </source>
</evidence>
<dbReference type="PANTHER" id="PTHR43396">
    <property type="entry name" value="FLAVOHEMOPROTEIN"/>
    <property type="match status" value="1"/>
</dbReference>
<feature type="domain" description="Globin" evidence="6">
    <location>
        <begin position="1"/>
        <end position="135"/>
    </location>
</feature>
<keyword evidence="8" id="KW-1185">Reference proteome</keyword>
<evidence type="ECO:0000256" key="3">
    <source>
        <dbReference type="ARBA" id="ARBA00022723"/>
    </source>
</evidence>
<dbReference type="GO" id="GO:0020037">
    <property type="term" value="F:heme binding"/>
    <property type="evidence" value="ECO:0007669"/>
    <property type="project" value="InterPro"/>
</dbReference>
<name>A0A1Y5SZI4_9RHOB</name>
<evidence type="ECO:0000313" key="8">
    <source>
        <dbReference type="Proteomes" id="UP000193862"/>
    </source>
</evidence>
<evidence type="ECO:0000256" key="2">
    <source>
        <dbReference type="ARBA" id="ARBA00022621"/>
    </source>
</evidence>
<keyword evidence="1 5" id="KW-0349">Heme</keyword>
<keyword evidence="5" id="KW-0813">Transport</keyword>
<dbReference type="PANTHER" id="PTHR43396:SF3">
    <property type="entry name" value="FLAVOHEMOPROTEIN"/>
    <property type="match status" value="1"/>
</dbReference>
<dbReference type="Pfam" id="PF00042">
    <property type="entry name" value="Globin"/>
    <property type="match status" value="1"/>
</dbReference>
<evidence type="ECO:0000256" key="4">
    <source>
        <dbReference type="ARBA" id="ARBA00023004"/>
    </source>
</evidence>
<dbReference type="RefSeq" id="WP_159453235.1">
    <property type="nucleotide sequence ID" value="NZ_FWFS01000008.1"/>
</dbReference>